<accession>A0A8S5QTL4</accession>
<dbReference type="EMBL" id="BK015728">
    <property type="protein sequence ID" value="DAE22185.1"/>
    <property type="molecule type" value="Genomic_DNA"/>
</dbReference>
<protein>
    <submittedName>
        <fullName evidence="1">Dihydroxyacetone kinase family protein</fullName>
    </submittedName>
</protein>
<dbReference type="GO" id="GO:0016301">
    <property type="term" value="F:kinase activity"/>
    <property type="evidence" value="ECO:0007669"/>
    <property type="project" value="UniProtKB-KW"/>
</dbReference>
<keyword evidence="1" id="KW-0808">Transferase</keyword>
<organism evidence="1">
    <name type="scientific">Siphoviridae sp. ctLsx2</name>
    <dbReference type="NCBI Taxonomy" id="2826254"/>
    <lineage>
        <taxon>Viruses</taxon>
        <taxon>Duplodnaviria</taxon>
        <taxon>Heunggongvirae</taxon>
        <taxon>Uroviricota</taxon>
        <taxon>Caudoviricetes</taxon>
    </lineage>
</organism>
<keyword evidence="1" id="KW-0418">Kinase</keyword>
<name>A0A8S5QTL4_9CAUD</name>
<evidence type="ECO:0000313" key="1">
    <source>
        <dbReference type="EMBL" id="DAE22185.1"/>
    </source>
</evidence>
<sequence length="40" mass="4036">MLNSPAAPATDSGAILAGGLSAFRLHVHTNKSGFGRSIPD</sequence>
<proteinExistence type="predicted"/>
<reference evidence="1" key="1">
    <citation type="journal article" date="2021" name="Proc. Natl. Acad. Sci. U.S.A.">
        <title>A Catalog of Tens of Thousands of Viruses from Human Metagenomes Reveals Hidden Associations with Chronic Diseases.</title>
        <authorList>
            <person name="Tisza M.J."/>
            <person name="Buck C.B."/>
        </authorList>
    </citation>
    <scope>NUCLEOTIDE SEQUENCE</scope>
    <source>
        <strain evidence="1">CtLsx2</strain>
    </source>
</reference>